<sequence length="94" mass="10694">MLNALIASPRKSKSLQNTESPWNPLPPDGWSHKPDRTVTGSRSFRDPAMRDDLAIRGGSETIGDDQPSSAVWCPQYGHTLRFMEMPKTRHWILY</sequence>
<dbReference type="Proteomes" id="UP000000304">
    <property type="component" value="Chromosome 2R"/>
</dbReference>
<dbReference type="AlphaFoldDB" id="B4QBM2"/>
<proteinExistence type="predicted"/>
<protein>
    <submittedName>
        <fullName evidence="2">GD10803</fullName>
    </submittedName>
</protein>
<evidence type="ECO:0000313" key="3">
    <source>
        <dbReference type="Proteomes" id="UP000000304"/>
    </source>
</evidence>
<organism evidence="2 3">
    <name type="scientific">Drosophila simulans</name>
    <name type="common">Fruit fly</name>
    <dbReference type="NCBI Taxonomy" id="7240"/>
    <lineage>
        <taxon>Eukaryota</taxon>
        <taxon>Metazoa</taxon>
        <taxon>Ecdysozoa</taxon>
        <taxon>Arthropoda</taxon>
        <taxon>Hexapoda</taxon>
        <taxon>Insecta</taxon>
        <taxon>Pterygota</taxon>
        <taxon>Neoptera</taxon>
        <taxon>Endopterygota</taxon>
        <taxon>Diptera</taxon>
        <taxon>Brachycera</taxon>
        <taxon>Muscomorpha</taxon>
        <taxon>Ephydroidea</taxon>
        <taxon>Drosophilidae</taxon>
        <taxon>Drosophila</taxon>
        <taxon>Sophophora</taxon>
    </lineage>
</organism>
<feature type="compositionally biased region" description="Basic and acidic residues" evidence="1">
    <location>
        <begin position="43"/>
        <end position="54"/>
    </location>
</feature>
<dbReference type="EMBL" id="CM000362">
    <property type="protein sequence ID" value="EDX06639.1"/>
    <property type="molecule type" value="Genomic_DNA"/>
</dbReference>
<dbReference type="HOGENOM" id="CLU_2388568_0_0_1"/>
<name>B4QBM2_DROSI</name>
<evidence type="ECO:0000256" key="1">
    <source>
        <dbReference type="SAM" id="MobiDB-lite"/>
    </source>
</evidence>
<gene>
    <name evidence="2" type="primary">Dsim\GD10803</name>
    <name evidence="2" type="ORF">Dsim_GD10803</name>
</gene>
<dbReference type="OMA" id="PSSAVWC"/>
<evidence type="ECO:0000313" key="2">
    <source>
        <dbReference type="EMBL" id="EDX06639.1"/>
    </source>
</evidence>
<accession>B4QBM2</accession>
<feature type="region of interest" description="Disordered" evidence="1">
    <location>
        <begin position="1"/>
        <end position="68"/>
    </location>
</feature>
<keyword evidence="3" id="KW-1185">Reference proteome</keyword>
<reference evidence="2 3" key="1">
    <citation type="journal article" date="2007" name="Nature">
        <title>Evolution of genes and genomes on the Drosophila phylogeny.</title>
        <authorList>
            <consortium name="Drosophila 12 Genomes Consortium"/>
            <person name="Clark A.G."/>
            <person name="Eisen M.B."/>
            <person name="Smith D.R."/>
            <person name="Bergman C.M."/>
            <person name="Oliver B."/>
            <person name="Markow T.A."/>
            <person name="Kaufman T.C."/>
            <person name="Kellis M."/>
            <person name="Gelbart W."/>
            <person name="Iyer V.N."/>
            <person name="Pollard D.A."/>
            <person name="Sackton T.B."/>
            <person name="Larracuente A.M."/>
            <person name="Singh N.D."/>
            <person name="Abad J.P."/>
            <person name="Abt D.N."/>
            <person name="Adryan B."/>
            <person name="Aguade M."/>
            <person name="Akashi H."/>
            <person name="Anderson W.W."/>
            <person name="Aquadro C.F."/>
            <person name="Ardell D.H."/>
            <person name="Arguello R."/>
            <person name="Artieri C.G."/>
            <person name="Barbash D.A."/>
            <person name="Barker D."/>
            <person name="Barsanti P."/>
            <person name="Batterham P."/>
            <person name="Batzoglou S."/>
            <person name="Begun D."/>
            <person name="Bhutkar A."/>
            <person name="Blanco E."/>
            <person name="Bosak S.A."/>
            <person name="Bradley R.K."/>
            <person name="Brand A.D."/>
            <person name="Brent M.R."/>
            <person name="Brooks A.N."/>
            <person name="Brown R.H."/>
            <person name="Butlin R.K."/>
            <person name="Caggese C."/>
            <person name="Calvi B.R."/>
            <person name="Bernardo de Carvalho A."/>
            <person name="Caspi A."/>
            <person name="Castrezana S."/>
            <person name="Celniker S.E."/>
            <person name="Chang J.L."/>
            <person name="Chapple C."/>
            <person name="Chatterji S."/>
            <person name="Chinwalla A."/>
            <person name="Civetta A."/>
            <person name="Clifton S.W."/>
            <person name="Comeron J.M."/>
            <person name="Costello J.C."/>
            <person name="Coyne J.A."/>
            <person name="Daub J."/>
            <person name="David R.G."/>
            <person name="Delcher A.L."/>
            <person name="Delehaunty K."/>
            <person name="Do C.B."/>
            <person name="Ebling H."/>
            <person name="Edwards K."/>
            <person name="Eickbush T."/>
            <person name="Evans J.D."/>
            <person name="Filipski A."/>
            <person name="Findeiss S."/>
            <person name="Freyhult E."/>
            <person name="Fulton L."/>
            <person name="Fulton R."/>
            <person name="Garcia A.C."/>
            <person name="Gardiner A."/>
            <person name="Garfield D.A."/>
            <person name="Garvin B.E."/>
            <person name="Gibson G."/>
            <person name="Gilbert D."/>
            <person name="Gnerre S."/>
            <person name="Godfrey J."/>
            <person name="Good R."/>
            <person name="Gotea V."/>
            <person name="Gravely B."/>
            <person name="Greenberg A.J."/>
            <person name="Griffiths-Jones S."/>
            <person name="Gross S."/>
            <person name="Guigo R."/>
            <person name="Gustafson E.A."/>
            <person name="Haerty W."/>
            <person name="Hahn M.W."/>
            <person name="Halligan D.L."/>
            <person name="Halpern A.L."/>
            <person name="Halter G.M."/>
            <person name="Han M.V."/>
            <person name="Heger A."/>
            <person name="Hillier L."/>
            <person name="Hinrichs A.S."/>
            <person name="Holmes I."/>
            <person name="Hoskins R.A."/>
            <person name="Hubisz M.J."/>
            <person name="Hultmark D."/>
            <person name="Huntley M.A."/>
            <person name="Jaffe D.B."/>
            <person name="Jagadeeshan S."/>
            <person name="Jeck W.R."/>
            <person name="Johnson J."/>
            <person name="Jones C.D."/>
            <person name="Jordan W.C."/>
            <person name="Karpen G.H."/>
            <person name="Kataoka E."/>
            <person name="Keightley P.D."/>
            <person name="Kheradpour P."/>
            <person name="Kirkness E.F."/>
            <person name="Koerich L.B."/>
            <person name="Kristiansen K."/>
            <person name="Kudrna D."/>
            <person name="Kulathinal R.J."/>
            <person name="Kumar S."/>
            <person name="Kwok R."/>
            <person name="Lander E."/>
            <person name="Langley C.H."/>
            <person name="Lapoint R."/>
            <person name="Lazzaro B.P."/>
            <person name="Lee S.J."/>
            <person name="Levesque L."/>
            <person name="Li R."/>
            <person name="Lin C.F."/>
            <person name="Lin M.F."/>
            <person name="Lindblad-Toh K."/>
            <person name="Llopart A."/>
            <person name="Long M."/>
            <person name="Low L."/>
            <person name="Lozovsky E."/>
            <person name="Lu J."/>
            <person name="Luo M."/>
            <person name="Machado C.A."/>
            <person name="Makalowski W."/>
            <person name="Marzo M."/>
            <person name="Matsuda M."/>
            <person name="Matzkin L."/>
            <person name="McAllister B."/>
            <person name="McBride C.S."/>
            <person name="McKernan B."/>
            <person name="McKernan K."/>
            <person name="Mendez-Lago M."/>
            <person name="Minx P."/>
            <person name="Mollenhauer M.U."/>
            <person name="Montooth K."/>
            <person name="Mount S.M."/>
            <person name="Mu X."/>
            <person name="Myers E."/>
            <person name="Negre B."/>
            <person name="Newfeld S."/>
            <person name="Nielsen R."/>
            <person name="Noor M.A."/>
            <person name="O'Grady P."/>
            <person name="Pachter L."/>
            <person name="Papaceit M."/>
            <person name="Parisi M.J."/>
            <person name="Parisi M."/>
            <person name="Parts L."/>
            <person name="Pedersen J.S."/>
            <person name="Pesole G."/>
            <person name="Phillippy A.M."/>
            <person name="Ponting C.P."/>
            <person name="Pop M."/>
            <person name="Porcelli D."/>
            <person name="Powell J.R."/>
            <person name="Prohaska S."/>
            <person name="Pruitt K."/>
            <person name="Puig M."/>
            <person name="Quesneville H."/>
            <person name="Ram K.R."/>
            <person name="Rand D."/>
            <person name="Rasmussen M.D."/>
            <person name="Reed L.K."/>
            <person name="Reenan R."/>
            <person name="Reily A."/>
            <person name="Remington K.A."/>
            <person name="Rieger T.T."/>
            <person name="Ritchie M.G."/>
            <person name="Robin C."/>
            <person name="Rogers Y.H."/>
            <person name="Rohde C."/>
            <person name="Rozas J."/>
            <person name="Rubenfield M.J."/>
            <person name="Ruiz A."/>
            <person name="Russo S."/>
            <person name="Salzberg S.L."/>
            <person name="Sanchez-Gracia A."/>
            <person name="Saranga D.J."/>
            <person name="Sato H."/>
            <person name="Schaeffer S.W."/>
            <person name="Schatz M.C."/>
            <person name="Schlenke T."/>
            <person name="Schwartz R."/>
            <person name="Segarra C."/>
            <person name="Singh R.S."/>
            <person name="Sirot L."/>
            <person name="Sirota M."/>
            <person name="Sisneros N.B."/>
            <person name="Smith C.D."/>
            <person name="Smith T.F."/>
            <person name="Spieth J."/>
            <person name="Stage D.E."/>
            <person name="Stark A."/>
            <person name="Stephan W."/>
            <person name="Strausberg R.L."/>
            <person name="Strempel S."/>
            <person name="Sturgill D."/>
            <person name="Sutton G."/>
            <person name="Sutton G.G."/>
            <person name="Tao W."/>
            <person name="Teichmann S."/>
            <person name="Tobari Y.N."/>
            <person name="Tomimura Y."/>
            <person name="Tsolas J.M."/>
            <person name="Valente V.L."/>
            <person name="Venter E."/>
            <person name="Venter J.C."/>
            <person name="Vicario S."/>
            <person name="Vieira F.G."/>
            <person name="Vilella A.J."/>
            <person name="Villasante A."/>
            <person name="Walenz B."/>
            <person name="Wang J."/>
            <person name="Wasserman M."/>
            <person name="Watts T."/>
            <person name="Wilson D."/>
            <person name="Wilson R.K."/>
            <person name="Wing R.A."/>
            <person name="Wolfner M.F."/>
            <person name="Wong A."/>
            <person name="Wong G.K."/>
            <person name="Wu C.I."/>
            <person name="Wu G."/>
            <person name="Yamamoto D."/>
            <person name="Yang H.P."/>
            <person name="Yang S.P."/>
            <person name="Yorke J.A."/>
            <person name="Yoshida K."/>
            <person name="Zdobnov E."/>
            <person name="Zhang P."/>
            <person name="Zhang Y."/>
            <person name="Zimin A.V."/>
            <person name="Baldwin J."/>
            <person name="Abdouelleil A."/>
            <person name="Abdulkadir J."/>
            <person name="Abebe A."/>
            <person name="Abera B."/>
            <person name="Abreu J."/>
            <person name="Acer S.C."/>
            <person name="Aftuck L."/>
            <person name="Alexander A."/>
            <person name="An P."/>
            <person name="Anderson E."/>
            <person name="Anderson S."/>
            <person name="Arachi H."/>
            <person name="Azer M."/>
            <person name="Bachantsang P."/>
            <person name="Barry A."/>
            <person name="Bayul T."/>
            <person name="Berlin A."/>
            <person name="Bessette D."/>
            <person name="Bloom T."/>
            <person name="Blye J."/>
            <person name="Boguslavskiy L."/>
            <person name="Bonnet C."/>
            <person name="Boukhgalter B."/>
            <person name="Bourzgui I."/>
            <person name="Brown A."/>
            <person name="Cahill P."/>
            <person name="Channer S."/>
            <person name="Cheshatsang Y."/>
            <person name="Chuda L."/>
            <person name="Citroen M."/>
            <person name="Collymore A."/>
            <person name="Cooke P."/>
            <person name="Costello M."/>
            <person name="D'Aco K."/>
            <person name="Daza R."/>
            <person name="De Haan G."/>
            <person name="DeGray S."/>
            <person name="DeMaso C."/>
            <person name="Dhargay N."/>
            <person name="Dooley K."/>
            <person name="Dooley E."/>
            <person name="Doricent M."/>
            <person name="Dorje P."/>
            <person name="Dorjee K."/>
            <person name="Dupes A."/>
            <person name="Elong R."/>
            <person name="Falk J."/>
            <person name="Farina A."/>
            <person name="Faro S."/>
            <person name="Ferguson D."/>
            <person name="Fisher S."/>
            <person name="Foley C.D."/>
            <person name="Franke A."/>
            <person name="Friedrich D."/>
            <person name="Gadbois L."/>
            <person name="Gearin G."/>
            <person name="Gearin C.R."/>
            <person name="Giannoukos G."/>
            <person name="Goode T."/>
            <person name="Graham J."/>
            <person name="Grandbois E."/>
            <person name="Grewal S."/>
            <person name="Gyaltsen K."/>
            <person name="Hafez N."/>
            <person name="Hagos B."/>
            <person name="Hall J."/>
            <person name="Henson C."/>
            <person name="Hollinger A."/>
            <person name="Honan T."/>
            <person name="Huard M.D."/>
            <person name="Hughes L."/>
            <person name="Hurhula B."/>
            <person name="Husby M.E."/>
            <person name="Kamat A."/>
            <person name="Kanga B."/>
            <person name="Kashin S."/>
            <person name="Khazanovich D."/>
            <person name="Kisner P."/>
            <person name="Lance K."/>
            <person name="Lara M."/>
            <person name="Lee W."/>
            <person name="Lennon N."/>
            <person name="Letendre F."/>
            <person name="LeVine R."/>
            <person name="Lipovsky A."/>
            <person name="Liu X."/>
            <person name="Liu J."/>
            <person name="Liu S."/>
            <person name="Lokyitsang T."/>
            <person name="Lokyitsang Y."/>
            <person name="Lubonja R."/>
            <person name="Lui A."/>
            <person name="MacDonald P."/>
            <person name="Magnisalis V."/>
            <person name="Maru K."/>
            <person name="Matthews C."/>
            <person name="McCusker W."/>
            <person name="McDonough S."/>
            <person name="Mehta T."/>
            <person name="Meldrim J."/>
            <person name="Meneus L."/>
            <person name="Mihai O."/>
            <person name="Mihalev A."/>
            <person name="Mihova T."/>
            <person name="Mittelman R."/>
            <person name="Mlenga V."/>
            <person name="Montmayeur A."/>
            <person name="Mulrain L."/>
            <person name="Navidi A."/>
            <person name="Naylor J."/>
            <person name="Negash T."/>
            <person name="Nguyen T."/>
            <person name="Nguyen N."/>
            <person name="Nicol R."/>
            <person name="Norbu C."/>
            <person name="Norbu N."/>
            <person name="Novod N."/>
            <person name="O'Neill B."/>
            <person name="Osman S."/>
            <person name="Markiewicz E."/>
            <person name="Oyono O.L."/>
            <person name="Patti C."/>
            <person name="Phunkhang P."/>
            <person name="Pierre F."/>
            <person name="Priest M."/>
            <person name="Raghuraman S."/>
            <person name="Rege F."/>
            <person name="Reyes R."/>
            <person name="Rise C."/>
            <person name="Rogov P."/>
            <person name="Ross K."/>
            <person name="Ryan E."/>
            <person name="Settipalli S."/>
            <person name="Shea T."/>
            <person name="Sherpa N."/>
            <person name="Shi L."/>
            <person name="Shih D."/>
            <person name="Sparrow T."/>
            <person name="Spaulding J."/>
            <person name="Stalker J."/>
            <person name="Stange-Thomann N."/>
            <person name="Stavropoulos S."/>
            <person name="Stone C."/>
            <person name="Strader C."/>
            <person name="Tesfaye S."/>
            <person name="Thomson T."/>
            <person name="Thoulutsang Y."/>
            <person name="Thoulutsang D."/>
            <person name="Topham K."/>
            <person name="Topping I."/>
            <person name="Tsamla T."/>
            <person name="Vassiliev H."/>
            <person name="Vo A."/>
            <person name="Wangchuk T."/>
            <person name="Wangdi T."/>
            <person name="Weiand M."/>
            <person name="Wilkinson J."/>
            <person name="Wilson A."/>
            <person name="Yadav S."/>
            <person name="Young G."/>
            <person name="Yu Q."/>
            <person name="Zembek L."/>
            <person name="Zhong D."/>
            <person name="Zimmer A."/>
            <person name="Zwirko Z."/>
            <person name="Jaffe D.B."/>
            <person name="Alvarez P."/>
            <person name="Brockman W."/>
            <person name="Butler J."/>
            <person name="Chin C."/>
            <person name="Gnerre S."/>
            <person name="Grabherr M."/>
            <person name="Kleber M."/>
            <person name="Mauceli E."/>
            <person name="MacCallum I."/>
        </authorList>
    </citation>
    <scope>NUCLEOTIDE SEQUENCE [LARGE SCALE GENOMIC DNA]</scope>
    <source>
        <strain evidence="3">white501</strain>
    </source>
</reference>